<proteinExistence type="predicted"/>
<protein>
    <submittedName>
        <fullName evidence="2">Uncharacterized protein</fullName>
    </submittedName>
</protein>
<dbReference type="EMBL" id="JARKIB010000049">
    <property type="protein sequence ID" value="KAJ7755419.1"/>
    <property type="molecule type" value="Genomic_DNA"/>
</dbReference>
<name>A0AAD7J3N3_9AGAR</name>
<accession>A0AAD7J3N3</accession>
<dbReference type="Proteomes" id="UP001215598">
    <property type="component" value="Unassembled WGS sequence"/>
</dbReference>
<organism evidence="2 3">
    <name type="scientific">Mycena metata</name>
    <dbReference type="NCBI Taxonomy" id="1033252"/>
    <lineage>
        <taxon>Eukaryota</taxon>
        <taxon>Fungi</taxon>
        <taxon>Dikarya</taxon>
        <taxon>Basidiomycota</taxon>
        <taxon>Agaricomycotina</taxon>
        <taxon>Agaricomycetes</taxon>
        <taxon>Agaricomycetidae</taxon>
        <taxon>Agaricales</taxon>
        <taxon>Marasmiineae</taxon>
        <taxon>Mycenaceae</taxon>
        <taxon>Mycena</taxon>
    </lineage>
</organism>
<reference evidence="2" key="1">
    <citation type="submission" date="2023-03" db="EMBL/GenBank/DDBJ databases">
        <title>Massive genome expansion in bonnet fungi (Mycena s.s.) driven by repeated elements and novel gene families across ecological guilds.</title>
        <authorList>
            <consortium name="Lawrence Berkeley National Laboratory"/>
            <person name="Harder C.B."/>
            <person name="Miyauchi S."/>
            <person name="Viragh M."/>
            <person name="Kuo A."/>
            <person name="Thoen E."/>
            <person name="Andreopoulos B."/>
            <person name="Lu D."/>
            <person name="Skrede I."/>
            <person name="Drula E."/>
            <person name="Henrissat B."/>
            <person name="Morin E."/>
            <person name="Kohler A."/>
            <person name="Barry K."/>
            <person name="LaButti K."/>
            <person name="Morin E."/>
            <person name="Salamov A."/>
            <person name="Lipzen A."/>
            <person name="Mereny Z."/>
            <person name="Hegedus B."/>
            <person name="Baldrian P."/>
            <person name="Stursova M."/>
            <person name="Weitz H."/>
            <person name="Taylor A."/>
            <person name="Grigoriev I.V."/>
            <person name="Nagy L.G."/>
            <person name="Martin F."/>
            <person name="Kauserud H."/>
        </authorList>
    </citation>
    <scope>NUCLEOTIDE SEQUENCE</scope>
    <source>
        <strain evidence="2">CBHHK182m</strain>
    </source>
</reference>
<feature type="region of interest" description="Disordered" evidence="1">
    <location>
        <begin position="1"/>
        <end position="28"/>
    </location>
</feature>
<gene>
    <name evidence="2" type="ORF">B0H16DRAFT_1458510</name>
</gene>
<keyword evidence="3" id="KW-1185">Reference proteome</keyword>
<dbReference type="AlphaFoldDB" id="A0AAD7J3N3"/>
<evidence type="ECO:0000256" key="1">
    <source>
        <dbReference type="SAM" id="MobiDB-lite"/>
    </source>
</evidence>
<sequence>MHMNAPSDASDPSDPSQSAAPRRCNKQKQKQLVLTVPVLPPPPTNADEYCVAGFVVPSLVVPPLEPFVHQQPRMRAPRCTPEERAAADVAEKFDTMEHILSNLDLFSSLGELSAFLFYNRPHGRDVLHIWSSRGHSACTSISINLGSAAYSGGLRAKSKYANNARVITPQDLGHFSIQRIEQ</sequence>
<evidence type="ECO:0000313" key="3">
    <source>
        <dbReference type="Proteomes" id="UP001215598"/>
    </source>
</evidence>
<comment type="caution">
    <text evidence="2">The sequence shown here is derived from an EMBL/GenBank/DDBJ whole genome shotgun (WGS) entry which is preliminary data.</text>
</comment>
<evidence type="ECO:0000313" key="2">
    <source>
        <dbReference type="EMBL" id="KAJ7755419.1"/>
    </source>
</evidence>
<feature type="compositionally biased region" description="Low complexity" evidence="1">
    <location>
        <begin position="1"/>
        <end position="21"/>
    </location>
</feature>